<dbReference type="Pfam" id="PF22381">
    <property type="entry name" value="Staph_reg_Sar_Rot"/>
    <property type="match status" value="1"/>
</dbReference>
<dbReference type="SUPFAM" id="SSF46785">
    <property type="entry name" value="Winged helix' DNA-binding domain"/>
    <property type="match status" value="1"/>
</dbReference>
<gene>
    <name evidence="9" type="ORF">Q0590_34860</name>
</gene>
<evidence type="ECO:0000256" key="5">
    <source>
        <dbReference type="ARBA" id="ARBA00046337"/>
    </source>
</evidence>
<evidence type="ECO:0000259" key="8">
    <source>
        <dbReference type="PROSITE" id="PS50995"/>
    </source>
</evidence>
<dbReference type="RefSeq" id="WP_302042305.1">
    <property type="nucleotide sequence ID" value="NZ_JAUKPO010000064.1"/>
</dbReference>
<proteinExistence type="inferred from homology"/>
<evidence type="ECO:0000256" key="3">
    <source>
        <dbReference type="ARBA" id="ARBA00023125"/>
    </source>
</evidence>
<dbReference type="InterPro" id="IPR036388">
    <property type="entry name" value="WH-like_DNA-bd_sf"/>
</dbReference>
<dbReference type="PANTHER" id="PTHR42756:SF1">
    <property type="entry name" value="TRANSCRIPTIONAL REPRESSOR OF EMRAB OPERON"/>
    <property type="match status" value="1"/>
</dbReference>
<comment type="caution">
    <text evidence="9">The sequence shown here is derived from an EMBL/GenBank/DDBJ whole genome shotgun (WGS) entry which is preliminary data.</text>
</comment>
<evidence type="ECO:0000256" key="4">
    <source>
        <dbReference type="ARBA" id="ARBA00023163"/>
    </source>
</evidence>
<reference evidence="9" key="1">
    <citation type="submission" date="2023-07" db="EMBL/GenBank/DDBJ databases">
        <title>The genome sequence of Rhodocytophaga aerolata KACC 12507.</title>
        <authorList>
            <person name="Zhang X."/>
        </authorList>
    </citation>
    <scope>NUCLEOTIDE SEQUENCE</scope>
    <source>
        <strain evidence="9">KACC 12507</strain>
    </source>
</reference>
<dbReference type="InterPro" id="IPR036390">
    <property type="entry name" value="WH_DNA-bd_sf"/>
</dbReference>
<name>A0ABT8RJR9_9BACT</name>
<dbReference type="SMART" id="SM00347">
    <property type="entry name" value="HTH_MARR"/>
    <property type="match status" value="1"/>
</dbReference>
<dbReference type="PANTHER" id="PTHR42756">
    <property type="entry name" value="TRANSCRIPTIONAL REGULATOR, MARR"/>
    <property type="match status" value="1"/>
</dbReference>
<keyword evidence="2" id="KW-0805">Transcription regulation</keyword>
<evidence type="ECO:0000256" key="1">
    <source>
        <dbReference type="ARBA" id="ARBA00004496"/>
    </source>
</evidence>
<dbReference type="EMBL" id="JAUKPO010000064">
    <property type="protein sequence ID" value="MDO1451508.1"/>
    <property type="molecule type" value="Genomic_DNA"/>
</dbReference>
<dbReference type="PRINTS" id="PR00598">
    <property type="entry name" value="HTHMARR"/>
</dbReference>
<keyword evidence="10" id="KW-1185">Reference proteome</keyword>
<feature type="domain" description="HTH marR-type" evidence="8">
    <location>
        <begin position="8"/>
        <end position="138"/>
    </location>
</feature>
<keyword evidence="3" id="KW-0238">DNA-binding</keyword>
<accession>A0ABT8RJR9</accession>
<dbReference type="InterPro" id="IPR000835">
    <property type="entry name" value="HTH_MarR-typ"/>
</dbReference>
<keyword evidence="4" id="KW-0804">Transcription</keyword>
<dbReference type="PROSITE" id="PS50995">
    <property type="entry name" value="HTH_MARR_2"/>
    <property type="match status" value="1"/>
</dbReference>
<evidence type="ECO:0000313" key="10">
    <source>
        <dbReference type="Proteomes" id="UP001168528"/>
    </source>
</evidence>
<evidence type="ECO:0000256" key="6">
    <source>
        <dbReference type="ARBA" id="ARBA00047188"/>
    </source>
</evidence>
<evidence type="ECO:0000256" key="2">
    <source>
        <dbReference type="ARBA" id="ARBA00023015"/>
    </source>
</evidence>
<comment type="subcellular location">
    <subcellularLocation>
        <location evidence="1">Cytoplasm</location>
    </subcellularLocation>
</comment>
<comment type="similarity">
    <text evidence="5">Belongs to the SarZ family.</text>
</comment>
<evidence type="ECO:0000313" key="9">
    <source>
        <dbReference type="EMBL" id="MDO1451508.1"/>
    </source>
</evidence>
<dbReference type="Proteomes" id="UP001168528">
    <property type="component" value="Unassembled WGS sequence"/>
</dbReference>
<dbReference type="InterPro" id="IPR055166">
    <property type="entry name" value="Transc_reg_Sar_Rot_HTH"/>
</dbReference>
<sequence length="141" mass="16343">MTDLLKLDDQVCFPLYAASREITQLYNQFLVELDLTYPQYLVLLVLWEQQNQSVNQLGDKLLLDSGTLTPLLKRMESKDLVHRQRSAVDERVVEISLTYKGNQLKDKAEPIPTLVSKHLGLTVEEFETLKAITKKILHYRK</sequence>
<evidence type="ECO:0000256" key="7">
    <source>
        <dbReference type="ARBA" id="ARBA00047207"/>
    </source>
</evidence>
<organism evidence="9 10">
    <name type="scientific">Rhodocytophaga aerolata</name>
    <dbReference type="NCBI Taxonomy" id="455078"/>
    <lineage>
        <taxon>Bacteria</taxon>
        <taxon>Pseudomonadati</taxon>
        <taxon>Bacteroidota</taxon>
        <taxon>Cytophagia</taxon>
        <taxon>Cytophagales</taxon>
        <taxon>Rhodocytophagaceae</taxon>
        <taxon>Rhodocytophaga</taxon>
    </lineage>
</organism>
<protein>
    <recommendedName>
        <fullName evidence="6">HTH-type transcriptional regulator SarZ</fullName>
    </recommendedName>
    <alternativeName>
        <fullName evidence="7">Staphylococcal accessory regulator Z</fullName>
    </alternativeName>
</protein>
<dbReference type="Gene3D" id="1.10.10.10">
    <property type="entry name" value="Winged helix-like DNA-binding domain superfamily/Winged helix DNA-binding domain"/>
    <property type="match status" value="1"/>
</dbReference>